<evidence type="ECO:0000313" key="4">
    <source>
        <dbReference type="Proteomes" id="UP001218246"/>
    </source>
</evidence>
<feature type="domain" description="VOC" evidence="2">
    <location>
        <begin position="10"/>
        <end position="126"/>
    </location>
</feature>
<dbReference type="Gene3D" id="3.10.180.10">
    <property type="entry name" value="2,3-Dihydroxybiphenyl 1,2-Dioxygenase, domain 1"/>
    <property type="match status" value="2"/>
</dbReference>
<protein>
    <submittedName>
        <fullName evidence="3">VOC family protein</fullName>
    </submittedName>
</protein>
<dbReference type="CDD" id="cd16359">
    <property type="entry name" value="VOC_BsCatE_like_C"/>
    <property type="match status" value="1"/>
</dbReference>
<dbReference type="Pfam" id="PF00903">
    <property type="entry name" value="Glyoxalase"/>
    <property type="match status" value="2"/>
</dbReference>
<dbReference type="SUPFAM" id="SSF54593">
    <property type="entry name" value="Glyoxalase/Bleomycin resistance protein/Dihydroxybiphenyl dioxygenase"/>
    <property type="match status" value="2"/>
</dbReference>
<comment type="caution">
    <text evidence="3">The sequence shown here is derived from an EMBL/GenBank/DDBJ whole genome shotgun (WGS) entry which is preliminary data.</text>
</comment>
<keyword evidence="1" id="KW-0479">Metal-binding</keyword>
<organism evidence="3 4">
    <name type="scientific">Ectobacillus antri</name>
    <dbReference type="NCBI Taxonomy" id="2486280"/>
    <lineage>
        <taxon>Bacteria</taxon>
        <taxon>Bacillati</taxon>
        <taxon>Bacillota</taxon>
        <taxon>Bacilli</taxon>
        <taxon>Bacillales</taxon>
        <taxon>Bacillaceae</taxon>
        <taxon>Ectobacillus</taxon>
    </lineage>
</organism>
<proteinExistence type="predicted"/>
<evidence type="ECO:0000313" key="3">
    <source>
        <dbReference type="EMBL" id="MDG5754157.1"/>
    </source>
</evidence>
<dbReference type="InterPro" id="IPR029068">
    <property type="entry name" value="Glyas_Bleomycin-R_OHBP_Dase"/>
</dbReference>
<evidence type="ECO:0000259" key="2">
    <source>
        <dbReference type="PROSITE" id="PS51819"/>
    </source>
</evidence>
<dbReference type="PANTHER" id="PTHR43279">
    <property type="entry name" value="CATECHOL-2,3-DIOXYGENASE"/>
    <property type="match status" value="1"/>
</dbReference>
<dbReference type="PANTHER" id="PTHR43279:SF1">
    <property type="entry name" value="CATECHOL-2,3-DIOXYGENASE"/>
    <property type="match status" value="1"/>
</dbReference>
<dbReference type="InterPro" id="IPR037523">
    <property type="entry name" value="VOC_core"/>
</dbReference>
<dbReference type="InterPro" id="IPR018146">
    <property type="entry name" value="Glyoxalase_1_CS"/>
</dbReference>
<keyword evidence="4" id="KW-1185">Reference proteome</keyword>
<name>A0ABT6H477_9BACI</name>
<sequence>MKFHQAPVTFVQQVHLFVTNIERSLAFYKDVLGFQILKREEKKVILSADEQTPLFIIEEPTQVAPRQGRTTGLYHVAFLLPTRADLAHILVHLLHTYPLQGASDHLVSEALYLADPDGNGIEIYTDRHANAWKWTNKQVHMTTQRLDAENVLQEATSEWKGMPKGTIIGHIHLQVSDLHEAEEFYTRGLGLEVVSRYGDAAIFVSSGGYHHHIGLNTWHSAGAPAPLPNSVGLHWFSLMLPNEETRTQVVTRLHEIGANITREGDVIITTDPAGNTIHLVI</sequence>
<dbReference type="InterPro" id="IPR004360">
    <property type="entry name" value="Glyas_Fos-R_dOase_dom"/>
</dbReference>
<reference evidence="3 4" key="1">
    <citation type="submission" date="2023-04" db="EMBL/GenBank/DDBJ databases">
        <title>Ectobacillus antri isolated from activated sludge.</title>
        <authorList>
            <person name="Yan P."/>
            <person name="Liu X."/>
        </authorList>
    </citation>
    <scope>NUCLEOTIDE SEQUENCE [LARGE SCALE GENOMIC DNA]</scope>
    <source>
        <strain evidence="3 4">C18H</strain>
    </source>
</reference>
<dbReference type="RefSeq" id="WP_124564783.1">
    <property type="nucleotide sequence ID" value="NZ_JARRRY010000005.1"/>
</dbReference>
<accession>A0ABT6H477</accession>
<dbReference type="Proteomes" id="UP001218246">
    <property type="component" value="Unassembled WGS sequence"/>
</dbReference>
<dbReference type="PROSITE" id="PS00934">
    <property type="entry name" value="GLYOXALASE_I_1"/>
    <property type="match status" value="1"/>
</dbReference>
<feature type="domain" description="VOC" evidence="2">
    <location>
        <begin position="167"/>
        <end position="281"/>
    </location>
</feature>
<gene>
    <name evidence="3" type="ORF">P6P90_09250</name>
</gene>
<evidence type="ECO:0000256" key="1">
    <source>
        <dbReference type="ARBA" id="ARBA00022723"/>
    </source>
</evidence>
<dbReference type="PROSITE" id="PS51819">
    <property type="entry name" value="VOC"/>
    <property type="match status" value="2"/>
</dbReference>
<dbReference type="EMBL" id="JARULN010000006">
    <property type="protein sequence ID" value="MDG5754157.1"/>
    <property type="molecule type" value="Genomic_DNA"/>
</dbReference>